<sequence>MKQHLQYMMMAVGLTVMIACSKDEKDTPVVVLPPATIDFDNTATNIDMNAATTSFRLDIPVSGVTRAELESKFKLMMIDSATSKPDSSVVVTKTTITEGPLKVSVELNVSHTWATAKRTVFVMVDSTQLPVASGSKSKMAVRIAPYAPAATWFKNEAFYAPNTYYYNLATSKWASLGAHFSVLDSSDATVLGFVNNYVAESGVPFFNMVRIYNEEAGGGSVSAKTTRINVPRALRLVPDAPGAHTGKVEAIRQDIVVTRKDGTTFNVGFSGTGTFNIDTKLIELELNFDDSSFGGEKENKYSYKISVDKLTL</sequence>
<protein>
    <submittedName>
        <fullName evidence="1">Uncharacterized protein</fullName>
    </submittedName>
</protein>
<gene>
    <name evidence="1" type="ORF">GWR21_05545</name>
</gene>
<dbReference type="AlphaFoldDB" id="A0A6B9ZAF2"/>
<accession>A0A6B9ZAF2</accession>
<reference evidence="1 2" key="1">
    <citation type="submission" date="2020-01" db="EMBL/GenBank/DDBJ databases">
        <title>Complete genome sequence of Chitinophaga sp. H33E-04 isolated from quinoa roots.</title>
        <authorList>
            <person name="Weon H.-Y."/>
            <person name="Lee S.A."/>
        </authorList>
    </citation>
    <scope>NUCLEOTIDE SEQUENCE [LARGE SCALE GENOMIC DNA]</scope>
    <source>
        <strain evidence="1 2">H33E-04</strain>
    </source>
</reference>
<dbReference type="EMBL" id="CP048113">
    <property type="protein sequence ID" value="QHS59076.1"/>
    <property type="molecule type" value="Genomic_DNA"/>
</dbReference>
<dbReference type="Proteomes" id="UP000476411">
    <property type="component" value="Chromosome"/>
</dbReference>
<evidence type="ECO:0000313" key="2">
    <source>
        <dbReference type="Proteomes" id="UP000476411"/>
    </source>
</evidence>
<organism evidence="1 2">
    <name type="scientific">Chitinophaga agri</name>
    <dbReference type="NCBI Taxonomy" id="2703787"/>
    <lineage>
        <taxon>Bacteria</taxon>
        <taxon>Pseudomonadati</taxon>
        <taxon>Bacteroidota</taxon>
        <taxon>Chitinophagia</taxon>
        <taxon>Chitinophagales</taxon>
        <taxon>Chitinophagaceae</taxon>
        <taxon>Chitinophaga</taxon>
    </lineage>
</organism>
<name>A0A6B9ZAF2_9BACT</name>
<keyword evidence="2" id="KW-1185">Reference proteome</keyword>
<dbReference type="PROSITE" id="PS51257">
    <property type="entry name" value="PROKAR_LIPOPROTEIN"/>
    <property type="match status" value="1"/>
</dbReference>
<dbReference type="RefSeq" id="WP_162330778.1">
    <property type="nucleotide sequence ID" value="NZ_CP048113.1"/>
</dbReference>
<proteinExistence type="predicted"/>
<dbReference type="KEGG" id="chih:GWR21_05545"/>
<evidence type="ECO:0000313" key="1">
    <source>
        <dbReference type="EMBL" id="QHS59076.1"/>
    </source>
</evidence>